<comment type="subcellular location">
    <subcellularLocation>
        <location evidence="1">Membrane</location>
        <topology evidence="1">Multi-pass membrane protein</topology>
    </subcellularLocation>
</comment>
<evidence type="ECO:0000256" key="1">
    <source>
        <dbReference type="ARBA" id="ARBA00004141"/>
    </source>
</evidence>
<keyword evidence="4 11" id="KW-0812">Transmembrane</keyword>
<evidence type="ECO:0000313" key="13">
    <source>
        <dbReference type="EMBL" id="KAL0963796.1"/>
    </source>
</evidence>
<protein>
    <recommendedName>
        <fullName evidence="9">Putative sodium-coupled neutral amino acid transporter 11</fullName>
    </recommendedName>
    <alternativeName>
        <fullName evidence="10">Solute carrier family 38 member 11</fullName>
    </alternativeName>
</protein>
<accession>A0ABD0W195</accession>
<dbReference type="GO" id="GO:0006865">
    <property type="term" value="P:amino acid transport"/>
    <property type="evidence" value="ECO:0007669"/>
    <property type="project" value="UniProtKB-KW"/>
</dbReference>
<evidence type="ECO:0000313" key="14">
    <source>
        <dbReference type="Proteomes" id="UP001557470"/>
    </source>
</evidence>
<sequence>MSFAFLCHHNSFIIYGSLEKPSLSNWSRVTHMSVGSGMIVSALFAVAGYATFTGYTQGDIFENYCKNDDLATFGRFCFGISIITTFPLECFVTREVVSNVFFNGTLNNHAHVAITVLIVAACTALSLAYDCLGIVLVLNGVICATPLIFIIPSACYIKLSTESWFHGGNLIPCLILIAGVFVMTTGLIMAVMFPQDCSHGAEMFYCSVSNLSSSTSSTDLLLQNSTEI</sequence>
<keyword evidence="3" id="KW-0813">Transport</keyword>
<evidence type="ECO:0000256" key="4">
    <source>
        <dbReference type="ARBA" id="ARBA00022692"/>
    </source>
</evidence>
<feature type="transmembrane region" description="Helical" evidence="11">
    <location>
        <begin position="29"/>
        <end position="52"/>
    </location>
</feature>
<comment type="caution">
    <text evidence="13">The sequence shown here is derived from an EMBL/GenBank/DDBJ whole genome shotgun (WGS) entry which is preliminary data.</text>
</comment>
<feature type="domain" description="Amino acid transporter transmembrane" evidence="12">
    <location>
        <begin position="1"/>
        <end position="191"/>
    </location>
</feature>
<evidence type="ECO:0000256" key="7">
    <source>
        <dbReference type="ARBA" id="ARBA00023136"/>
    </source>
</evidence>
<evidence type="ECO:0000259" key="12">
    <source>
        <dbReference type="Pfam" id="PF01490"/>
    </source>
</evidence>
<keyword evidence="5" id="KW-0029">Amino-acid transport</keyword>
<organism evidence="13 14">
    <name type="scientific">Umbra pygmaea</name>
    <name type="common">Eastern mudminnow</name>
    <dbReference type="NCBI Taxonomy" id="75934"/>
    <lineage>
        <taxon>Eukaryota</taxon>
        <taxon>Metazoa</taxon>
        <taxon>Chordata</taxon>
        <taxon>Craniata</taxon>
        <taxon>Vertebrata</taxon>
        <taxon>Euteleostomi</taxon>
        <taxon>Actinopterygii</taxon>
        <taxon>Neopterygii</taxon>
        <taxon>Teleostei</taxon>
        <taxon>Protacanthopterygii</taxon>
        <taxon>Esociformes</taxon>
        <taxon>Umbridae</taxon>
        <taxon>Umbra</taxon>
    </lineage>
</organism>
<dbReference type="Proteomes" id="UP001557470">
    <property type="component" value="Unassembled WGS sequence"/>
</dbReference>
<reference evidence="13 14" key="1">
    <citation type="submission" date="2024-06" db="EMBL/GenBank/DDBJ databases">
        <authorList>
            <person name="Pan Q."/>
            <person name="Wen M."/>
            <person name="Jouanno E."/>
            <person name="Zahm M."/>
            <person name="Klopp C."/>
            <person name="Cabau C."/>
            <person name="Louis A."/>
            <person name="Berthelot C."/>
            <person name="Parey E."/>
            <person name="Roest Crollius H."/>
            <person name="Montfort J."/>
            <person name="Robinson-Rechavi M."/>
            <person name="Bouchez O."/>
            <person name="Lampietro C."/>
            <person name="Lopez Roques C."/>
            <person name="Donnadieu C."/>
            <person name="Postlethwait J."/>
            <person name="Bobe J."/>
            <person name="Verreycken H."/>
            <person name="Guiguen Y."/>
        </authorList>
    </citation>
    <scope>NUCLEOTIDE SEQUENCE [LARGE SCALE GENOMIC DNA]</scope>
    <source>
        <strain evidence="13">Up_M1</strain>
        <tissue evidence="13">Testis</tissue>
    </source>
</reference>
<evidence type="ECO:0000256" key="8">
    <source>
        <dbReference type="ARBA" id="ARBA00037101"/>
    </source>
</evidence>
<evidence type="ECO:0000256" key="10">
    <source>
        <dbReference type="ARBA" id="ARBA00041723"/>
    </source>
</evidence>
<keyword evidence="14" id="KW-1185">Reference proteome</keyword>
<name>A0ABD0W195_UMBPY</name>
<dbReference type="InterPro" id="IPR013057">
    <property type="entry name" value="AA_transpt_TM"/>
</dbReference>
<proteinExistence type="inferred from homology"/>
<evidence type="ECO:0000256" key="11">
    <source>
        <dbReference type="SAM" id="Phobius"/>
    </source>
</evidence>
<feature type="transmembrane region" description="Helical" evidence="11">
    <location>
        <begin position="169"/>
        <end position="193"/>
    </location>
</feature>
<comment type="function">
    <text evidence="8">Putative sodium-dependent amino acid/proton antiporter.</text>
</comment>
<dbReference type="Pfam" id="PF01490">
    <property type="entry name" value="Aa_trans"/>
    <property type="match status" value="1"/>
</dbReference>
<feature type="transmembrane region" description="Helical" evidence="11">
    <location>
        <begin position="112"/>
        <end position="129"/>
    </location>
</feature>
<keyword evidence="7 11" id="KW-0472">Membrane</keyword>
<keyword evidence="6 11" id="KW-1133">Transmembrane helix</keyword>
<evidence type="ECO:0000256" key="6">
    <source>
        <dbReference type="ARBA" id="ARBA00022989"/>
    </source>
</evidence>
<dbReference type="EMBL" id="JAGEUA010000010">
    <property type="protein sequence ID" value="KAL0963796.1"/>
    <property type="molecule type" value="Genomic_DNA"/>
</dbReference>
<dbReference type="PANTHER" id="PTHR22950">
    <property type="entry name" value="AMINO ACID TRANSPORTER"/>
    <property type="match status" value="1"/>
</dbReference>
<feature type="transmembrane region" description="Helical" evidence="11">
    <location>
        <begin position="72"/>
        <end position="92"/>
    </location>
</feature>
<evidence type="ECO:0000256" key="3">
    <source>
        <dbReference type="ARBA" id="ARBA00022448"/>
    </source>
</evidence>
<evidence type="ECO:0000256" key="9">
    <source>
        <dbReference type="ARBA" id="ARBA00040814"/>
    </source>
</evidence>
<evidence type="ECO:0000256" key="5">
    <source>
        <dbReference type="ARBA" id="ARBA00022970"/>
    </source>
</evidence>
<gene>
    <name evidence="13" type="ORF">UPYG_G00313690</name>
</gene>
<dbReference type="PANTHER" id="PTHR22950:SF458">
    <property type="entry name" value="SODIUM-COUPLED NEUTRAL AMINO ACID TRANSPORTER 11-RELATED"/>
    <property type="match status" value="1"/>
</dbReference>
<comment type="similarity">
    <text evidence="2">Belongs to the amino acid/polyamine transporter 2 family.</text>
</comment>
<dbReference type="AlphaFoldDB" id="A0ABD0W195"/>
<feature type="transmembrane region" description="Helical" evidence="11">
    <location>
        <begin position="135"/>
        <end position="157"/>
    </location>
</feature>
<evidence type="ECO:0000256" key="2">
    <source>
        <dbReference type="ARBA" id="ARBA00008066"/>
    </source>
</evidence>
<dbReference type="GO" id="GO:0016020">
    <property type="term" value="C:membrane"/>
    <property type="evidence" value="ECO:0007669"/>
    <property type="project" value="UniProtKB-SubCell"/>
</dbReference>